<gene>
    <name evidence="2" type="ORF">JF922_23165</name>
</gene>
<dbReference type="EMBL" id="JAEKNR010000231">
    <property type="protein sequence ID" value="MBJ7600956.1"/>
    <property type="molecule type" value="Genomic_DNA"/>
</dbReference>
<evidence type="ECO:0000313" key="3">
    <source>
        <dbReference type="Proteomes" id="UP000612893"/>
    </source>
</evidence>
<accession>A0A934K3H6</accession>
<dbReference type="SUPFAM" id="SSF55729">
    <property type="entry name" value="Acyl-CoA N-acyltransferases (Nat)"/>
    <property type="match status" value="1"/>
</dbReference>
<reference evidence="2" key="1">
    <citation type="submission" date="2020-10" db="EMBL/GenBank/DDBJ databases">
        <title>Ca. Dormibacterota MAGs.</title>
        <authorList>
            <person name="Montgomery K."/>
        </authorList>
    </citation>
    <scope>NUCLEOTIDE SEQUENCE [LARGE SCALE GENOMIC DNA]</scope>
    <source>
        <strain evidence="2">SC8812_S17_10</strain>
    </source>
</reference>
<keyword evidence="3" id="KW-1185">Reference proteome</keyword>
<evidence type="ECO:0000259" key="1">
    <source>
        <dbReference type="Pfam" id="PF13480"/>
    </source>
</evidence>
<evidence type="ECO:0000313" key="2">
    <source>
        <dbReference type="EMBL" id="MBJ7600956.1"/>
    </source>
</evidence>
<dbReference type="RefSeq" id="WP_338204951.1">
    <property type="nucleotide sequence ID" value="NZ_JAEKNR010000231.1"/>
</dbReference>
<feature type="domain" description="BioF2-like acetyltransferase" evidence="1">
    <location>
        <begin position="185"/>
        <end position="321"/>
    </location>
</feature>
<dbReference type="InterPro" id="IPR038740">
    <property type="entry name" value="BioF2-like_GNAT_dom"/>
</dbReference>
<sequence length="402" mass="45876">MVGEALRLELVTDRTEAGERWRELESRLGNVGLTNGWPWISTWLNNYDDVVDITFAFGVANGTDIGGALITEAVYWLRGIPVRAVHIGTAGEPTRERTTVEYNRLLVGAEHLDLFAGELVLLLKRRFRWSALRLNGFVPPHAEALMRACGRAGLRFRVEEKTCPVFDFDLASARGHAGVFAELGKNTRHSIRRSQRLFLDRFGPLRLEWAETTEQAELILSELITLHQDRWRRRGEAGAFPTERVKRYHQQLITALSLWPLGSLIVTRLAYGDTTVGCLYNFVENGRVMFYKGGIAQFGDNRLKPGLVTHALCMAECQRRSLVVETHPRSREPDAGDGERRLVRYDFLAGESRYKEQLSNSESVLIWVLGRRGAQMKMLEWLRRPFMWGRGIVKALQQWRVG</sequence>
<dbReference type="AlphaFoldDB" id="A0A934K3H6"/>
<dbReference type="Pfam" id="PF13480">
    <property type="entry name" value="Acetyltransf_6"/>
    <property type="match status" value="1"/>
</dbReference>
<dbReference type="InterPro" id="IPR016181">
    <property type="entry name" value="Acyl_CoA_acyltransferase"/>
</dbReference>
<dbReference type="Proteomes" id="UP000612893">
    <property type="component" value="Unassembled WGS sequence"/>
</dbReference>
<name>A0A934K3H6_9BACT</name>
<comment type="caution">
    <text evidence="2">The sequence shown here is derived from an EMBL/GenBank/DDBJ whole genome shotgun (WGS) entry which is preliminary data.</text>
</comment>
<organism evidence="2 3">
    <name type="scientific">Candidatus Nephthysia bennettiae</name>
    <dbReference type="NCBI Taxonomy" id="3127016"/>
    <lineage>
        <taxon>Bacteria</taxon>
        <taxon>Bacillati</taxon>
        <taxon>Candidatus Dormiibacterota</taxon>
        <taxon>Candidatus Dormibacteria</taxon>
        <taxon>Candidatus Dormibacterales</taxon>
        <taxon>Candidatus Dormibacteraceae</taxon>
        <taxon>Candidatus Nephthysia</taxon>
    </lineage>
</organism>
<proteinExistence type="predicted"/>
<protein>
    <submittedName>
        <fullName evidence="2">GNAT family N-acetyltransferase</fullName>
    </submittedName>
</protein>